<organism evidence="1 2">
    <name type="scientific">Nocardia terpenica</name>
    <dbReference type="NCBI Taxonomy" id="455432"/>
    <lineage>
        <taxon>Bacteria</taxon>
        <taxon>Bacillati</taxon>
        <taxon>Actinomycetota</taxon>
        <taxon>Actinomycetes</taxon>
        <taxon>Mycobacteriales</taxon>
        <taxon>Nocardiaceae</taxon>
        <taxon>Nocardia</taxon>
    </lineage>
</organism>
<dbReference type="EMBL" id="LWGR01000007">
    <property type="protein sequence ID" value="KZM73329.1"/>
    <property type="molecule type" value="Genomic_DNA"/>
</dbReference>
<gene>
    <name evidence="1" type="ORF">AWN90_32240</name>
</gene>
<dbReference type="AlphaFoldDB" id="A0A164MG63"/>
<protein>
    <submittedName>
        <fullName evidence="1">Uncharacterized protein</fullName>
    </submittedName>
</protein>
<dbReference type="STRING" id="455432.AWN90_32240"/>
<comment type="caution">
    <text evidence="1">The sequence shown here is derived from an EMBL/GenBank/DDBJ whole genome shotgun (WGS) entry which is preliminary data.</text>
</comment>
<sequence length="196" mass="22321">MSLLPEGPAHSRVERVARWYTDPLFNQDWRLFAPNPVRDDQGTLLRVRYPDGSVSRWVDPLSPLIAKNHSNPLLATKDLDLLRSVGLLESTWEDPELADRRDRRVAQAPESSRSDPAYRFEVIPLTDPEKRAKAVSDGFRATIASHYATMIFGAGYSDVQMRTVILPARPYPIGKPIIPESRPEKWDFDWQPKVSS</sequence>
<accession>A0A164MG63</accession>
<dbReference type="InterPro" id="IPR043857">
    <property type="entry name" value="DUF5819"/>
</dbReference>
<dbReference type="Proteomes" id="UP000076512">
    <property type="component" value="Unassembled WGS sequence"/>
</dbReference>
<evidence type="ECO:0000313" key="2">
    <source>
        <dbReference type="Proteomes" id="UP000076512"/>
    </source>
</evidence>
<dbReference type="Pfam" id="PF19136">
    <property type="entry name" value="DUF5819"/>
    <property type="match status" value="1"/>
</dbReference>
<reference evidence="1 2" key="1">
    <citation type="submission" date="2016-04" db="EMBL/GenBank/DDBJ databases">
        <authorList>
            <person name="Evans L.H."/>
            <person name="Alamgir A."/>
            <person name="Owens N."/>
            <person name="Weber N.D."/>
            <person name="Virtaneva K."/>
            <person name="Barbian K."/>
            <person name="Babar A."/>
            <person name="Rosenke K."/>
        </authorList>
    </citation>
    <scope>NUCLEOTIDE SEQUENCE [LARGE SCALE GENOMIC DNA]</scope>
    <source>
        <strain evidence="1 2">IFM 0406</strain>
    </source>
</reference>
<keyword evidence="2" id="KW-1185">Reference proteome</keyword>
<dbReference type="RefSeq" id="WP_067590482.1">
    <property type="nucleotide sequence ID" value="NZ_JABMCZ010000001.1"/>
</dbReference>
<evidence type="ECO:0000313" key="1">
    <source>
        <dbReference type="EMBL" id="KZM73329.1"/>
    </source>
</evidence>
<name>A0A164MG63_9NOCA</name>
<proteinExistence type="predicted"/>